<dbReference type="NCBIfam" id="TIGR00077">
    <property type="entry name" value="lspA"/>
    <property type="match status" value="1"/>
</dbReference>
<keyword evidence="2" id="KW-0645">Protease</keyword>
<dbReference type="InterPro" id="IPR001872">
    <property type="entry name" value="Peptidase_A8"/>
</dbReference>
<keyword evidence="6 7" id="KW-0472">Membrane</keyword>
<dbReference type="PANTHER" id="PTHR33695:SF1">
    <property type="entry name" value="LIPOPROTEIN SIGNAL PEPTIDASE"/>
    <property type="match status" value="1"/>
</dbReference>
<keyword evidence="5 7" id="KW-1133">Transmembrane helix</keyword>
<protein>
    <recommendedName>
        <fullName evidence="9">Lipoprotein signal peptidase</fullName>
    </recommendedName>
</protein>
<keyword evidence="1" id="KW-1003">Cell membrane</keyword>
<sequence length="158" mass="17621">MALFGAIVITVLVMSQLIGIWVNNAIPLNTTVELNTLIHLTHIRNYGGVFGLLQGMGWIFGLIGFSLLIAVGAYLWFGKEINRYEYICFGFIVGGGGSNILDRLVYGSVIDFIDIQHIPYWNYIFNTADLMIHVGIWPMLILSFLTSTSTIDPENDSE</sequence>
<dbReference type="EMBL" id="UINC01000022">
    <property type="protein sequence ID" value="SUZ47559.1"/>
    <property type="molecule type" value="Genomic_DNA"/>
</dbReference>
<proteinExistence type="inferred from homology"/>
<dbReference type="GO" id="GO:0004190">
    <property type="term" value="F:aspartic-type endopeptidase activity"/>
    <property type="evidence" value="ECO:0007669"/>
    <property type="project" value="InterPro"/>
</dbReference>
<reference evidence="8" key="1">
    <citation type="submission" date="2018-05" db="EMBL/GenBank/DDBJ databases">
        <authorList>
            <person name="Lanie J.A."/>
            <person name="Ng W.-L."/>
            <person name="Kazmierczak K.M."/>
            <person name="Andrzejewski T.M."/>
            <person name="Davidsen T.M."/>
            <person name="Wayne K.J."/>
            <person name="Tettelin H."/>
            <person name="Glass J.I."/>
            <person name="Rusch D."/>
            <person name="Podicherti R."/>
            <person name="Tsui H.-C.T."/>
            <person name="Winkler M.E."/>
        </authorList>
    </citation>
    <scope>NUCLEOTIDE SEQUENCE</scope>
</reference>
<evidence type="ECO:0000256" key="7">
    <source>
        <dbReference type="SAM" id="Phobius"/>
    </source>
</evidence>
<organism evidence="8">
    <name type="scientific">marine metagenome</name>
    <dbReference type="NCBI Taxonomy" id="408172"/>
    <lineage>
        <taxon>unclassified sequences</taxon>
        <taxon>metagenomes</taxon>
        <taxon>ecological metagenomes</taxon>
    </lineage>
</organism>
<evidence type="ECO:0008006" key="9">
    <source>
        <dbReference type="Google" id="ProtNLM"/>
    </source>
</evidence>
<dbReference type="AlphaFoldDB" id="A0A381MZA3"/>
<name>A0A381MZA3_9ZZZZ</name>
<accession>A0A381MZA3</accession>
<keyword evidence="4" id="KW-0378">Hydrolase</keyword>
<feature type="transmembrane region" description="Helical" evidence="7">
    <location>
        <begin position="121"/>
        <end position="145"/>
    </location>
</feature>
<gene>
    <name evidence="8" type="ORF">METZ01_LOCUS413</name>
</gene>
<dbReference type="PANTHER" id="PTHR33695">
    <property type="entry name" value="LIPOPROTEIN SIGNAL PEPTIDASE"/>
    <property type="match status" value="1"/>
</dbReference>
<evidence type="ECO:0000256" key="5">
    <source>
        <dbReference type="ARBA" id="ARBA00022989"/>
    </source>
</evidence>
<evidence type="ECO:0000256" key="3">
    <source>
        <dbReference type="ARBA" id="ARBA00022692"/>
    </source>
</evidence>
<dbReference type="GO" id="GO:0006508">
    <property type="term" value="P:proteolysis"/>
    <property type="evidence" value="ECO:0007669"/>
    <property type="project" value="UniProtKB-KW"/>
</dbReference>
<feature type="transmembrane region" description="Helical" evidence="7">
    <location>
        <begin position="49"/>
        <end position="77"/>
    </location>
</feature>
<evidence type="ECO:0000313" key="8">
    <source>
        <dbReference type="EMBL" id="SUZ47559.1"/>
    </source>
</evidence>
<evidence type="ECO:0000256" key="1">
    <source>
        <dbReference type="ARBA" id="ARBA00022475"/>
    </source>
</evidence>
<keyword evidence="3 7" id="KW-0812">Transmembrane</keyword>
<evidence type="ECO:0000256" key="2">
    <source>
        <dbReference type="ARBA" id="ARBA00022670"/>
    </source>
</evidence>
<evidence type="ECO:0000256" key="6">
    <source>
        <dbReference type="ARBA" id="ARBA00023136"/>
    </source>
</evidence>
<dbReference type="Pfam" id="PF01252">
    <property type="entry name" value="Peptidase_A8"/>
    <property type="match status" value="1"/>
</dbReference>
<evidence type="ECO:0000256" key="4">
    <source>
        <dbReference type="ARBA" id="ARBA00022801"/>
    </source>
</evidence>
<dbReference type="HAMAP" id="MF_00161">
    <property type="entry name" value="LspA"/>
    <property type="match status" value="1"/>
</dbReference>
<dbReference type="GO" id="GO:0016020">
    <property type="term" value="C:membrane"/>
    <property type="evidence" value="ECO:0007669"/>
    <property type="project" value="InterPro"/>
</dbReference>
<dbReference type="PRINTS" id="PR00781">
    <property type="entry name" value="LIPOSIGPTASE"/>
</dbReference>